<dbReference type="STRING" id="488538.SAR116_1450"/>
<name>D5BTU6_PUNMI</name>
<dbReference type="EMBL" id="CP001751">
    <property type="protein sequence ID" value="ADE39693.1"/>
    <property type="molecule type" value="Genomic_DNA"/>
</dbReference>
<accession>D5BTU6</accession>
<dbReference type="KEGG" id="apb:SAR116_1450"/>
<dbReference type="Proteomes" id="UP000007460">
    <property type="component" value="Chromosome"/>
</dbReference>
<sequence>MIAPLTPTPRFGYGKLDARCDFCSRTRNPHPDFDEPIPTALFTTASGRAVELCLSCYEQERDAAMPSTATLAQRLDQKISTKDSLGSSLKPSKHKFT</sequence>
<dbReference type="RefSeq" id="WP_013046320.1">
    <property type="nucleotide sequence ID" value="NC_014010.1"/>
</dbReference>
<gene>
    <name evidence="1" type="ordered locus">SAR116_1450</name>
</gene>
<evidence type="ECO:0000313" key="2">
    <source>
        <dbReference type="Proteomes" id="UP000007460"/>
    </source>
</evidence>
<proteinExistence type="predicted"/>
<evidence type="ECO:0000313" key="1">
    <source>
        <dbReference type="EMBL" id="ADE39693.1"/>
    </source>
</evidence>
<protein>
    <submittedName>
        <fullName evidence="1">Uncharacterized protein</fullName>
    </submittedName>
</protein>
<reference evidence="1 2" key="1">
    <citation type="journal article" date="2010" name="J. Bacteriol.">
        <title>Complete genome sequence of "Candidatus Puniceispirillum marinum" IMCC1322, a representative of the SAR116 clade in the Alphaproteobacteria.</title>
        <authorList>
            <person name="Oh H.M."/>
            <person name="Kwon K.K."/>
            <person name="Kang I."/>
            <person name="Kang S.G."/>
            <person name="Lee J.H."/>
            <person name="Kim S.J."/>
            <person name="Cho J.C."/>
        </authorList>
    </citation>
    <scope>NUCLEOTIDE SEQUENCE [LARGE SCALE GENOMIC DNA]</scope>
    <source>
        <strain evidence="1 2">IMCC1322</strain>
    </source>
</reference>
<dbReference type="HOGENOM" id="CLU_2344592_0_0_5"/>
<dbReference type="AlphaFoldDB" id="D5BTU6"/>
<keyword evidence="2" id="KW-1185">Reference proteome</keyword>
<organism evidence="1 2">
    <name type="scientific">Puniceispirillum marinum (strain IMCC1322)</name>
    <dbReference type="NCBI Taxonomy" id="488538"/>
    <lineage>
        <taxon>Bacteria</taxon>
        <taxon>Pseudomonadati</taxon>
        <taxon>Pseudomonadota</taxon>
        <taxon>Alphaproteobacteria</taxon>
        <taxon>Candidatus Puniceispirillales</taxon>
        <taxon>Candidatus Puniceispirillaceae</taxon>
        <taxon>Candidatus Puniceispirillum</taxon>
    </lineage>
</organism>